<gene>
    <name evidence="1" type="ORF">PXEA_LOCUS31376</name>
</gene>
<dbReference type="EMBL" id="CAAALY010256409">
    <property type="protein sequence ID" value="VEL37936.1"/>
    <property type="molecule type" value="Genomic_DNA"/>
</dbReference>
<dbReference type="Proteomes" id="UP000784294">
    <property type="component" value="Unassembled WGS sequence"/>
</dbReference>
<name>A0A3S5AUC0_9PLAT</name>
<reference evidence="1" key="1">
    <citation type="submission" date="2018-11" db="EMBL/GenBank/DDBJ databases">
        <authorList>
            <consortium name="Pathogen Informatics"/>
        </authorList>
    </citation>
    <scope>NUCLEOTIDE SEQUENCE</scope>
</reference>
<comment type="caution">
    <text evidence="1">The sequence shown here is derived from an EMBL/GenBank/DDBJ whole genome shotgun (WGS) entry which is preliminary data.</text>
</comment>
<proteinExistence type="predicted"/>
<evidence type="ECO:0000313" key="1">
    <source>
        <dbReference type="EMBL" id="VEL37936.1"/>
    </source>
</evidence>
<sequence>MDSFSDDVCHSTDESFALFNRGRNAVSRGLLRIIQQSSLRDNPPSVCAYPFQPSAMASFHRLLSLPAPVLRVVIRLASWDLQAGQADSIGSPQLRLCLVSMGGSAVAAAAAAAATGGTGGRVAGGDNLGDTLTAPPGQPGVQIQPPRLILQWIVTPGPRTQSASTSIASTFLSSQLPPVGRLVRVAYNWETNGVSILPPVSPSTPAATQQFVQHLRASNLAGQAQQAAAVSSASTGKTESALLHLALLVDQVASSF</sequence>
<keyword evidence="2" id="KW-1185">Reference proteome</keyword>
<dbReference type="AlphaFoldDB" id="A0A3S5AUC0"/>
<evidence type="ECO:0000313" key="2">
    <source>
        <dbReference type="Proteomes" id="UP000784294"/>
    </source>
</evidence>
<organism evidence="1 2">
    <name type="scientific">Protopolystoma xenopodis</name>
    <dbReference type="NCBI Taxonomy" id="117903"/>
    <lineage>
        <taxon>Eukaryota</taxon>
        <taxon>Metazoa</taxon>
        <taxon>Spiralia</taxon>
        <taxon>Lophotrochozoa</taxon>
        <taxon>Platyhelminthes</taxon>
        <taxon>Monogenea</taxon>
        <taxon>Polyopisthocotylea</taxon>
        <taxon>Polystomatidea</taxon>
        <taxon>Polystomatidae</taxon>
        <taxon>Protopolystoma</taxon>
    </lineage>
</organism>
<protein>
    <submittedName>
        <fullName evidence="1">Uncharacterized protein</fullName>
    </submittedName>
</protein>
<dbReference type="OrthoDB" id="205099at2759"/>
<accession>A0A3S5AUC0</accession>